<proteinExistence type="predicted"/>
<name>A0A2I0W6K0_9ASPA</name>
<dbReference type="PANTHER" id="PTHR11439">
    <property type="entry name" value="GAG-POL-RELATED RETROTRANSPOSON"/>
    <property type="match status" value="1"/>
</dbReference>
<sequence>MTNCNPIQTPLPTKLPTDPSLLLPFAQPALFRQLVGSLQYLSSIRPDIAFAVNKLCQQMHSPLILHFQLAKRVLRYLKGTLHYALFISKTDLVLTAFADSDWAGDTVVRKSTSGYCTFLGKALIALTVKKQSTVARSSTESEYRSLAAAAADLIWIRRLCADFDITLPPSSIFCDSVSALSIAQHPIFHARTKHIEIDHHFLRDSIQAKHITVHHVASEDQIADLLTKPLHYSKFNILRTKLMVVPPINLRDGEKHSVYSTTSEHEPRSSFYSTAASPAVTAAVVP</sequence>
<reference evidence="1 2" key="2">
    <citation type="journal article" date="2017" name="Nature">
        <title>The Apostasia genome and the evolution of orchids.</title>
        <authorList>
            <person name="Zhang G.Q."/>
            <person name="Liu K.W."/>
            <person name="Li Z."/>
            <person name="Lohaus R."/>
            <person name="Hsiao Y.Y."/>
            <person name="Niu S.C."/>
            <person name="Wang J.Y."/>
            <person name="Lin Y.C."/>
            <person name="Xu Q."/>
            <person name="Chen L.J."/>
            <person name="Yoshida K."/>
            <person name="Fujiwara S."/>
            <person name="Wang Z.W."/>
            <person name="Zhang Y.Q."/>
            <person name="Mitsuda N."/>
            <person name="Wang M."/>
            <person name="Liu G.H."/>
            <person name="Pecoraro L."/>
            <person name="Huang H.X."/>
            <person name="Xiao X.J."/>
            <person name="Lin M."/>
            <person name="Wu X.Y."/>
            <person name="Wu W.L."/>
            <person name="Chen Y.Y."/>
            <person name="Chang S.B."/>
            <person name="Sakamoto S."/>
            <person name="Ohme-Takagi M."/>
            <person name="Yagi M."/>
            <person name="Zeng S.J."/>
            <person name="Shen C.Y."/>
            <person name="Yeh C.M."/>
            <person name="Luo Y.B."/>
            <person name="Tsai W.C."/>
            <person name="Van de Peer Y."/>
            <person name="Liu Z.J."/>
        </authorList>
    </citation>
    <scope>NUCLEOTIDE SEQUENCE [LARGE SCALE GENOMIC DNA]</scope>
    <source>
        <tissue evidence="1">The whole plant</tissue>
    </source>
</reference>
<dbReference type="EMBL" id="KZ502882">
    <property type="protein sequence ID" value="PKU71289.1"/>
    <property type="molecule type" value="Genomic_DNA"/>
</dbReference>
<evidence type="ECO:0000313" key="1">
    <source>
        <dbReference type="EMBL" id="PKU71289.1"/>
    </source>
</evidence>
<evidence type="ECO:0000313" key="2">
    <source>
        <dbReference type="Proteomes" id="UP000233837"/>
    </source>
</evidence>
<dbReference type="SUPFAM" id="SSF56672">
    <property type="entry name" value="DNA/RNA polymerases"/>
    <property type="match status" value="1"/>
</dbReference>
<organism evidence="1 2">
    <name type="scientific">Dendrobium catenatum</name>
    <dbReference type="NCBI Taxonomy" id="906689"/>
    <lineage>
        <taxon>Eukaryota</taxon>
        <taxon>Viridiplantae</taxon>
        <taxon>Streptophyta</taxon>
        <taxon>Embryophyta</taxon>
        <taxon>Tracheophyta</taxon>
        <taxon>Spermatophyta</taxon>
        <taxon>Magnoliopsida</taxon>
        <taxon>Liliopsida</taxon>
        <taxon>Asparagales</taxon>
        <taxon>Orchidaceae</taxon>
        <taxon>Epidendroideae</taxon>
        <taxon>Malaxideae</taxon>
        <taxon>Dendrobiinae</taxon>
        <taxon>Dendrobium</taxon>
    </lineage>
</organism>
<dbReference type="PANTHER" id="PTHR11439:SF483">
    <property type="entry name" value="PEPTIDE SYNTHASE GLIP-LIKE, PUTATIVE (AFU_ORTHOLOGUE AFUA_3G12920)-RELATED"/>
    <property type="match status" value="1"/>
</dbReference>
<dbReference type="CDD" id="cd09272">
    <property type="entry name" value="RNase_HI_RT_Ty1"/>
    <property type="match status" value="1"/>
</dbReference>
<protein>
    <submittedName>
        <fullName evidence="1">Putative mitochondrial protein</fullName>
    </submittedName>
</protein>
<dbReference type="InterPro" id="IPR043502">
    <property type="entry name" value="DNA/RNA_pol_sf"/>
</dbReference>
<dbReference type="AlphaFoldDB" id="A0A2I0W6K0"/>
<dbReference type="Proteomes" id="UP000233837">
    <property type="component" value="Unassembled WGS sequence"/>
</dbReference>
<reference evidence="1 2" key="1">
    <citation type="journal article" date="2016" name="Sci. Rep.">
        <title>The Dendrobium catenatum Lindl. genome sequence provides insights into polysaccharide synthase, floral development and adaptive evolution.</title>
        <authorList>
            <person name="Zhang G.Q."/>
            <person name="Xu Q."/>
            <person name="Bian C."/>
            <person name="Tsai W.C."/>
            <person name="Yeh C.M."/>
            <person name="Liu K.W."/>
            <person name="Yoshida K."/>
            <person name="Zhang L.S."/>
            <person name="Chang S.B."/>
            <person name="Chen F."/>
            <person name="Shi Y."/>
            <person name="Su Y.Y."/>
            <person name="Zhang Y.Q."/>
            <person name="Chen L.J."/>
            <person name="Yin Y."/>
            <person name="Lin M."/>
            <person name="Huang H."/>
            <person name="Deng H."/>
            <person name="Wang Z.W."/>
            <person name="Zhu S.L."/>
            <person name="Zhao X."/>
            <person name="Deng C."/>
            <person name="Niu S.C."/>
            <person name="Huang J."/>
            <person name="Wang M."/>
            <person name="Liu G.H."/>
            <person name="Yang H.J."/>
            <person name="Xiao X.J."/>
            <person name="Hsiao Y.Y."/>
            <person name="Wu W.L."/>
            <person name="Chen Y.Y."/>
            <person name="Mitsuda N."/>
            <person name="Ohme-Takagi M."/>
            <person name="Luo Y.B."/>
            <person name="Van de Peer Y."/>
            <person name="Liu Z.J."/>
        </authorList>
    </citation>
    <scope>NUCLEOTIDE SEQUENCE [LARGE SCALE GENOMIC DNA]</scope>
    <source>
        <tissue evidence="1">The whole plant</tissue>
    </source>
</reference>
<accession>A0A2I0W6K0</accession>
<keyword evidence="2" id="KW-1185">Reference proteome</keyword>
<gene>
    <name evidence="1" type="ORF">MA16_Dca007286</name>
</gene>